<gene>
    <name evidence="2" type="ORF">G9F27_004688</name>
</gene>
<name>A0A743SPE1_SALER</name>
<evidence type="ECO:0000256" key="1">
    <source>
        <dbReference type="SAM" id="MobiDB-lite"/>
    </source>
</evidence>
<feature type="compositionally biased region" description="Gly residues" evidence="1">
    <location>
        <begin position="75"/>
        <end position="86"/>
    </location>
</feature>
<organism evidence="2">
    <name type="scientific">Salmonella enterica</name>
    <name type="common">Salmonella choleraesuis</name>
    <dbReference type="NCBI Taxonomy" id="28901"/>
    <lineage>
        <taxon>Bacteria</taxon>
        <taxon>Pseudomonadati</taxon>
        <taxon>Pseudomonadota</taxon>
        <taxon>Gammaproteobacteria</taxon>
        <taxon>Enterobacterales</taxon>
        <taxon>Enterobacteriaceae</taxon>
        <taxon>Salmonella</taxon>
    </lineage>
</organism>
<feature type="compositionally biased region" description="Basic and acidic residues" evidence="1">
    <location>
        <begin position="143"/>
        <end position="152"/>
    </location>
</feature>
<dbReference type="AlphaFoldDB" id="A0A743SPE1"/>
<feature type="region of interest" description="Disordered" evidence="1">
    <location>
        <begin position="44"/>
        <end position="152"/>
    </location>
</feature>
<reference evidence="2" key="2">
    <citation type="submission" date="2020-02" db="EMBL/GenBank/DDBJ databases">
        <authorList>
            <consortium name="NCBI Pathogen Detection Project"/>
        </authorList>
    </citation>
    <scope>NUCLEOTIDE SEQUENCE</scope>
    <source>
        <strain evidence="2">MA.CK_00/00001968</strain>
    </source>
</reference>
<dbReference type="EMBL" id="DAAUQX010000061">
    <property type="protein sequence ID" value="HAF2130399.1"/>
    <property type="molecule type" value="Genomic_DNA"/>
</dbReference>
<reference evidence="2" key="1">
    <citation type="journal article" date="2018" name="Genome Biol.">
        <title>SKESA: strategic k-mer extension for scrupulous assemblies.</title>
        <authorList>
            <person name="Souvorov A."/>
            <person name="Agarwala R."/>
            <person name="Lipman D.J."/>
        </authorList>
    </citation>
    <scope>NUCLEOTIDE SEQUENCE</scope>
    <source>
        <strain evidence="2">MA.CK_00/00001968</strain>
    </source>
</reference>
<sequence>MPVPGVPVGPGDKVKQDADKNIASGLEGAIKDLGEALDKATQCSFGRACSSDDSAQTDGPNAGKNLTDEEKSEFGGSGSGTPGGWGPEDEENARNSEKQNITVEDLTSTSSKGNETAGRSKLFERTGGSNAANKEFDALSPSEIKDIPGGRVGKLPDGRTVIVRERSTDGRPTLEIQSGKNRIKFRYNE</sequence>
<protein>
    <submittedName>
        <fullName evidence="2">Uncharacterized protein</fullName>
    </submittedName>
</protein>
<evidence type="ECO:0000313" key="2">
    <source>
        <dbReference type="EMBL" id="HAF2130399.1"/>
    </source>
</evidence>
<comment type="caution">
    <text evidence="2">The sequence shown here is derived from an EMBL/GenBank/DDBJ whole genome shotgun (WGS) entry which is preliminary data.</text>
</comment>
<proteinExistence type="predicted"/>
<accession>A0A743SPE1</accession>
<feature type="compositionally biased region" description="Polar residues" evidence="1">
    <location>
        <begin position="98"/>
        <end position="114"/>
    </location>
</feature>